<evidence type="ECO:0000313" key="4">
    <source>
        <dbReference type="EMBL" id="SPD04620.1"/>
    </source>
</evidence>
<accession>A0A2N9GZ24</accession>
<dbReference type="AlphaFoldDB" id="A0A2N9GZ24"/>
<dbReference type="SUPFAM" id="SSF53098">
    <property type="entry name" value="Ribonuclease H-like"/>
    <property type="match status" value="1"/>
</dbReference>
<dbReference type="EMBL" id="OIVN01002557">
    <property type="protein sequence ID" value="SPD04620.1"/>
    <property type="molecule type" value="Genomic_DNA"/>
</dbReference>
<sequence>MAKSLKGSISKLFNAKIQKSESSSQVEEASGEDMNEVHVELNESVVANEEFSKEEASGEDMDEAHESEDVDVANDEFREEHNEDNLRDGGVNEEASVSMLDLEKDVDVNYDPGLWGIINDTKRDDLFKHNPMTTGLAEDGINDWHNLPTKLRDHEKNPEHNLNVVKWVDLQMRLKQEATIDKQVEALINKERIRWKLILARIIGVVKTLSRNSLPFRGSNEKIYEKNNGLFCQLIEFLAEFDPVMKDHLRRVVDKEVQNHYLSHKIQNELISLLANEIKEEIRKKILKAKYFSIILDCTPDLSHEEQMSIVIRCVDVEDASEVKVEEFFLGFIKVDDTSGLGLFKRLEDTLVDLKLNIDDIRGQSYDNGANMKGKHQGVQRRLLDVNPRAFYVPCGCHTLNLALCDMAKSCVKARNFFGYVQKIYTLFSGSTHRWDVLKTYVKGLSPKALSVTRWESHIESVRAIRSQPEELRDALIEISNTSKDDVVMAEAKGLCFNALEDFEFLISLCIWYKILDKVNWVSQVLQKEEIELENAIIKIKELILFFEELREDGFLELIEEGKELAKKVGIEPAFTVKRVVRRKKQFDEDVGEDANESQSPQEKFKVTYFYHIIDQALTSLKDRFEQFQRYEEIFGFLLNGKFKSISEDKLMEHCSQLQSFLEYKEHCDIYADELFQELRYLKTLLPKDVTKSIDILNTIKSYWEEGGFQTVWVTYRILLTIPVTVASAERSFSKLKLIKTYLRTTMSQERLSGLAMISIENEYLDKLNYDDLIEDFASKNARRSNFLGV</sequence>
<organism evidence="4">
    <name type="scientific">Fagus sylvatica</name>
    <name type="common">Beechnut</name>
    <dbReference type="NCBI Taxonomy" id="28930"/>
    <lineage>
        <taxon>Eukaryota</taxon>
        <taxon>Viridiplantae</taxon>
        <taxon>Streptophyta</taxon>
        <taxon>Embryophyta</taxon>
        <taxon>Tracheophyta</taxon>
        <taxon>Spermatophyta</taxon>
        <taxon>Magnoliopsida</taxon>
        <taxon>eudicotyledons</taxon>
        <taxon>Gunneridae</taxon>
        <taxon>Pentapetalae</taxon>
        <taxon>rosids</taxon>
        <taxon>fabids</taxon>
        <taxon>Fagales</taxon>
        <taxon>Fagaceae</taxon>
        <taxon>Fagus</taxon>
    </lineage>
</organism>
<dbReference type="Pfam" id="PF14291">
    <property type="entry name" value="DUF4371"/>
    <property type="match status" value="1"/>
</dbReference>
<dbReference type="GO" id="GO:0046983">
    <property type="term" value="F:protein dimerization activity"/>
    <property type="evidence" value="ECO:0007669"/>
    <property type="project" value="InterPro"/>
</dbReference>
<reference evidence="4" key="1">
    <citation type="submission" date="2018-02" db="EMBL/GenBank/DDBJ databases">
        <authorList>
            <person name="Cohen D.B."/>
            <person name="Kent A.D."/>
        </authorList>
    </citation>
    <scope>NUCLEOTIDE SEQUENCE</scope>
</reference>
<protein>
    <recommendedName>
        <fullName evidence="5">HAT C-terminal dimerisation domain-containing protein</fullName>
    </recommendedName>
</protein>
<dbReference type="InterPro" id="IPR025398">
    <property type="entry name" value="DUF4371"/>
</dbReference>
<feature type="compositionally biased region" description="Acidic residues" evidence="1">
    <location>
        <begin position="57"/>
        <end position="68"/>
    </location>
</feature>
<evidence type="ECO:0000259" key="2">
    <source>
        <dbReference type="Pfam" id="PF05699"/>
    </source>
</evidence>
<evidence type="ECO:0000259" key="3">
    <source>
        <dbReference type="Pfam" id="PF14291"/>
    </source>
</evidence>
<feature type="region of interest" description="Disordered" evidence="1">
    <location>
        <begin position="47"/>
        <end position="68"/>
    </location>
</feature>
<dbReference type="Pfam" id="PF05699">
    <property type="entry name" value="Dimer_Tnp_hAT"/>
    <property type="match status" value="1"/>
</dbReference>
<gene>
    <name evidence="4" type="ORF">FSB_LOCUS32502</name>
</gene>
<dbReference type="InterPro" id="IPR008906">
    <property type="entry name" value="HATC_C_dom"/>
</dbReference>
<feature type="domain" description="HAT C-terminal dimerisation" evidence="2">
    <location>
        <begin position="692"/>
        <end position="763"/>
    </location>
</feature>
<dbReference type="InterPro" id="IPR012337">
    <property type="entry name" value="RNaseH-like_sf"/>
</dbReference>
<dbReference type="PANTHER" id="PTHR45749">
    <property type="match status" value="1"/>
</dbReference>
<evidence type="ECO:0008006" key="5">
    <source>
        <dbReference type="Google" id="ProtNLM"/>
    </source>
</evidence>
<name>A0A2N9GZ24_FAGSY</name>
<dbReference type="PANTHER" id="PTHR45749:SF35">
    <property type="entry name" value="AC-LIKE TRANSPOSASE-RELATED"/>
    <property type="match status" value="1"/>
</dbReference>
<feature type="domain" description="DUF4371" evidence="3">
    <location>
        <begin position="160"/>
        <end position="378"/>
    </location>
</feature>
<proteinExistence type="predicted"/>
<evidence type="ECO:0000256" key="1">
    <source>
        <dbReference type="SAM" id="MobiDB-lite"/>
    </source>
</evidence>